<accession>A0A1L9UCZ7</accession>
<evidence type="ECO:0000313" key="2">
    <source>
        <dbReference type="EMBL" id="OJJ69547.1"/>
    </source>
</evidence>
<dbReference type="GeneID" id="93577993"/>
<dbReference type="OMA" id="CRRTHIR"/>
<organism evidence="2 3">
    <name type="scientific">Aspergillus brasiliensis (strain CBS 101740 / IMI 381727 / IBT 21946)</name>
    <dbReference type="NCBI Taxonomy" id="767769"/>
    <lineage>
        <taxon>Eukaryota</taxon>
        <taxon>Fungi</taxon>
        <taxon>Dikarya</taxon>
        <taxon>Ascomycota</taxon>
        <taxon>Pezizomycotina</taxon>
        <taxon>Eurotiomycetes</taxon>
        <taxon>Eurotiomycetidae</taxon>
        <taxon>Eurotiales</taxon>
        <taxon>Aspergillaceae</taxon>
        <taxon>Aspergillus</taxon>
        <taxon>Aspergillus subgen. Circumdati</taxon>
    </lineage>
</organism>
<protein>
    <submittedName>
        <fullName evidence="2">Uncharacterized protein</fullName>
    </submittedName>
</protein>
<dbReference type="Proteomes" id="UP000184499">
    <property type="component" value="Unassembled WGS sequence"/>
</dbReference>
<reference evidence="3" key="1">
    <citation type="journal article" date="2017" name="Genome Biol.">
        <title>Comparative genomics reveals high biological diversity and specific adaptations in the industrially and medically important fungal genus Aspergillus.</title>
        <authorList>
            <person name="de Vries R.P."/>
            <person name="Riley R."/>
            <person name="Wiebenga A."/>
            <person name="Aguilar-Osorio G."/>
            <person name="Amillis S."/>
            <person name="Uchima C.A."/>
            <person name="Anderluh G."/>
            <person name="Asadollahi M."/>
            <person name="Askin M."/>
            <person name="Barry K."/>
            <person name="Battaglia E."/>
            <person name="Bayram O."/>
            <person name="Benocci T."/>
            <person name="Braus-Stromeyer S.A."/>
            <person name="Caldana C."/>
            <person name="Canovas D."/>
            <person name="Cerqueira G.C."/>
            <person name="Chen F."/>
            <person name="Chen W."/>
            <person name="Choi C."/>
            <person name="Clum A."/>
            <person name="Dos Santos R.A."/>
            <person name="Damasio A.R."/>
            <person name="Diallinas G."/>
            <person name="Emri T."/>
            <person name="Fekete E."/>
            <person name="Flipphi M."/>
            <person name="Freyberg S."/>
            <person name="Gallo A."/>
            <person name="Gournas C."/>
            <person name="Habgood R."/>
            <person name="Hainaut M."/>
            <person name="Harispe M.L."/>
            <person name="Henrissat B."/>
            <person name="Hilden K.S."/>
            <person name="Hope R."/>
            <person name="Hossain A."/>
            <person name="Karabika E."/>
            <person name="Karaffa L."/>
            <person name="Karanyi Z."/>
            <person name="Krasevec N."/>
            <person name="Kuo A."/>
            <person name="Kusch H."/>
            <person name="LaButti K."/>
            <person name="Lagendijk E.L."/>
            <person name="Lapidus A."/>
            <person name="Levasseur A."/>
            <person name="Lindquist E."/>
            <person name="Lipzen A."/>
            <person name="Logrieco A.F."/>
            <person name="MacCabe A."/>
            <person name="Maekelae M.R."/>
            <person name="Malavazi I."/>
            <person name="Melin P."/>
            <person name="Meyer V."/>
            <person name="Mielnichuk N."/>
            <person name="Miskei M."/>
            <person name="Molnar A.P."/>
            <person name="Mule G."/>
            <person name="Ngan C.Y."/>
            <person name="Orejas M."/>
            <person name="Orosz E."/>
            <person name="Ouedraogo J.P."/>
            <person name="Overkamp K.M."/>
            <person name="Park H.-S."/>
            <person name="Perrone G."/>
            <person name="Piumi F."/>
            <person name="Punt P.J."/>
            <person name="Ram A.F."/>
            <person name="Ramon A."/>
            <person name="Rauscher S."/>
            <person name="Record E."/>
            <person name="Riano-Pachon D.M."/>
            <person name="Robert V."/>
            <person name="Roehrig J."/>
            <person name="Ruller R."/>
            <person name="Salamov A."/>
            <person name="Salih N.S."/>
            <person name="Samson R.A."/>
            <person name="Sandor E."/>
            <person name="Sanguinetti M."/>
            <person name="Schuetze T."/>
            <person name="Sepcic K."/>
            <person name="Shelest E."/>
            <person name="Sherlock G."/>
            <person name="Sophianopoulou V."/>
            <person name="Squina F.M."/>
            <person name="Sun H."/>
            <person name="Susca A."/>
            <person name="Todd R.B."/>
            <person name="Tsang A."/>
            <person name="Unkles S.E."/>
            <person name="van de Wiele N."/>
            <person name="van Rossen-Uffink D."/>
            <person name="Oliveira J.V."/>
            <person name="Vesth T.C."/>
            <person name="Visser J."/>
            <person name="Yu J.-H."/>
            <person name="Zhou M."/>
            <person name="Andersen M.R."/>
            <person name="Archer D.B."/>
            <person name="Baker S.E."/>
            <person name="Benoit I."/>
            <person name="Brakhage A.A."/>
            <person name="Braus G.H."/>
            <person name="Fischer R."/>
            <person name="Frisvad J.C."/>
            <person name="Goldman G.H."/>
            <person name="Houbraken J."/>
            <person name="Oakley B."/>
            <person name="Pocsi I."/>
            <person name="Scazzocchio C."/>
            <person name="Seiboth B."/>
            <person name="vanKuyk P.A."/>
            <person name="Wortman J."/>
            <person name="Dyer P.S."/>
            <person name="Grigoriev I.V."/>
        </authorList>
    </citation>
    <scope>NUCLEOTIDE SEQUENCE [LARGE SCALE GENOMIC DNA]</scope>
    <source>
        <strain evidence="3">CBS 101740 / IMI 381727 / IBT 21946</strain>
    </source>
</reference>
<gene>
    <name evidence="2" type="ORF">ASPBRDRAFT_45888</name>
</gene>
<name>A0A1L9UCZ7_ASPBC</name>
<proteinExistence type="predicted"/>
<sequence length="95" mass="10765">MTGTEEHNLHAENRINGDDRLSIDPYPNKGRFRPADWVYVVTQSADGTRNRRGPYMVELVTAPRQYTLCDKDATPVSFDGKRIIDEEDLEAASPL</sequence>
<evidence type="ECO:0000313" key="3">
    <source>
        <dbReference type="Proteomes" id="UP000184499"/>
    </source>
</evidence>
<feature type="compositionally biased region" description="Basic and acidic residues" evidence="1">
    <location>
        <begin position="1"/>
        <end position="22"/>
    </location>
</feature>
<dbReference type="VEuPathDB" id="FungiDB:ASPBRDRAFT_45888"/>
<dbReference type="RefSeq" id="XP_067476796.1">
    <property type="nucleotide sequence ID" value="XM_067625505.1"/>
</dbReference>
<dbReference type="OrthoDB" id="10424964at2759"/>
<dbReference type="EMBL" id="KV878688">
    <property type="protein sequence ID" value="OJJ69547.1"/>
    <property type="molecule type" value="Genomic_DNA"/>
</dbReference>
<evidence type="ECO:0000256" key="1">
    <source>
        <dbReference type="SAM" id="MobiDB-lite"/>
    </source>
</evidence>
<feature type="region of interest" description="Disordered" evidence="1">
    <location>
        <begin position="1"/>
        <end position="27"/>
    </location>
</feature>
<dbReference type="AlphaFoldDB" id="A0A1L9UCZ7"/>
<keyword evidence="3" id="KW-1185">Reference proteome</keyword>